<evidence type="ECO:0000313" key="4">
    <source>
        <dbReference type="EMBL" id="MFD0964156.1"/>
    </source>
</evidence>
<evidence type="ECO:0000313" key="5">
    <source>
        <dbReference type="Proteomes" id="UP001596997"/>
    </source>
</evidence>
<dbReference type="Gene3D" id="3.30.300.30">
    <property type="match status" value="1"/>
</dbReference>
<comment type="caution">
    <text evidence="4">The sequence shown here is derived from an EMBL/GenBank/DDBJ whole genome shotgun (WGS) entry which is preliminary data.</text>
</comment>
<comment type="similarity">
    <text evidence="1">Belongs to the ATP-dependent AMP-binding enzyme family.</text>
</comment>
<dbReference type="Pfam" id="PF00501">
    <property type="entry name" value="AMP-binding"/>
    <property type="match status" value="1"/>
</dbReference>
<protein>
    <submittedName>
        <fullName evidence="4">AMP-binding protein</fullName>
    </submittedName>
</protein>
<dbReference type="RefSeq" id="WP_377715597.1">
    <property type="nucleotide sequence ID" value="NZ_JBHTJM010000008.1"/>
</dbReference>
<dbReference type="SUPFAM" id="SSF56801">
    <property type="entry name" value="Acetyl-CoA synthetase-like"/>
    <property type="match status" value="1"/>
</dbReference>
<dbReference type="Proteomes" id="UP001596997">
    <property type="component" value="Unassembled WGS sequence"/>
</dbReference>
<reference evidence="5" key="1">
    <citation type="journal article" date="2019" name="Int. J. Syst. Evol. Microbiol.">
        <title>The Global Catalogue of Microorganisms (GCM) 10K type strain sequencing project: providing services to taxonomists for standard genome sequencing and annotation.</title>
        <authorList>
            <consortium name="The Broad Institute Genomics Platform"/>
            <consortium name="The Broad Institute Genome Sequencing Center for Infectious Disease"/>
            <person name="Wu L."/>
            <person name="Ma J."/>
        </authorList>
    </citation>
    <scope>NUCLEOTIDE SEQUENCE [LARGE SCALE GENOMIC DNA]</scope>
    <source>
        <strain evidence="5">CCUG 62114</strain>
    </source>
</reference>
<accession>A0ABW3I2R9</accession>
<proteinExistence type="inferred from homology"/>
<evidence type="ECO:0000256" key="1">
    <source>
        <dbReference type="ARBA" id="ARBA00006432"/>
    </source>
</evidence>
<dbReference type="InterPro" id="IPR042099">
    <property type="entry name" value="ANL_N_sf"/>
</dbReference>
<keyword evidence="5" id="KW-1185">Reference proteome</keyword>
<evidence type="ECO:0000256" key="2">
    <source>
        <dbReference type="ARBA" id="ARBA00022598"/>
    </source>
</evidence>
<gene>
    <name evidence="4" type="ORF">ACFQ1O_09085</name>
</gene>
<feature type="domain" description="AMP-dependent synthetase/ligase" evidence="3">
    <location>
        <begin position="54"/>
        <end position="217"/>
    </location>
</feature>
<dbReference type="InterPro" id="IPR045851">
    <property type="entry name" value="AMP-bd_C_sf"/>
</dbReference>
<dbReference type="PANTHER" id="PTHR43201:SF5">
    <property type="entry name" value="MEDIUM-CHAIN ACYL-COA LIGASE ACSF2, MITOCHONDRIAL"/>
    <property type="match status" value="1"/>
</dbReference>
<dbReference type="EMBL" id="JBHTJM010000008">
    <property type="protein sequence ID" value="MFD0964156.1"/>
    <property type="molecule type" value="Genomic_DNA"/>
</dbReference>
<dbReference type="InterPro" id="IPR000873">
    <property type="entry name" value="AMP-dep_synth/lig_dom"/>
</dbReference>
<dbReference type="PANTHER" id="PTHR43201">
    <property type="entry name" value="ACYL-COA SYNTHETASE"/>
    <property type="match status" value="1"/>
</dbReference>
<name>A0ABW3I2R9_9FLAO</name>
<evidence type="ECO:0000259" key="3">
    <source>
        <dbReference type="Pfam" id="PF00501"/>
    </source>
</evidence>
<dbReference type="Gene3D" id="3.40.50.12780">
    <property type="entry name" value="N-terminal domain of ligase-like"/>
    <property type="match status" value="1"/>
</dbReference>
<organism evidence="4 5">
    <name type="scientific">Pseudofulvibacter geojedonensis</name>
    <dbReference type="NCBI Taxonomy" id="1123758"/>
    <lineage>
        <taxon>Bacteria</taxon>
        <taxon>Pseudomonadati</taxon>
        <taxon>Bacteroidota</taxon>
        <taxon>Flavobacteriia</taxon>
        <taxon>Flavobacteriales</taxon>
        <taxon>Flavobacteriaceae</taxon>
        <taxon>Pseudofulvibacter</taxon>
    </lineage>
</organism>
<sequence length="352" mass="39496">MIHSSFKINSTSFTKDSLVVYANLLLHNKEQYLIDIGSFLLDWLDNSKKIKVQTSGSTGKPKIIELQKEHMANSALATGEFFNCKENTKALLCLSANYIAGKMMLVRAMVLGWNIYLVEPSSSFLADTDDEFDFSAMVPLQVEASLQDLHKIKQLIIGGAPVSNSLNQQLQNLTTKCYATYGMTETITHIAVKKLNNLEAKSNESELFKILPNVTIKTDNRECLVINAAKVSNEQIVTNDIVKLHSSTSFQWLGRYDNVINSGGVKLFPEQIEEKLSQLIKIPFFVASLPNERLGQKLVLIIESNKTLQLSKEKLKEVGLTNYQFPKEVYSLPVFIRTATGKVQRIKTLDLL</sequence>
<keyword evidence="2" id="KW-0436">Ligase</keyword>